<accession>A0AB39RCK8</accession>
<sequence length="60" mass="6501">MGVREDDVNSSTRIVGYFVCRVLDELEELTVAISALGDPALTIGVLGHETRVHCVSLQDT</sequence>
<name>A0AB39RCK8_9ACTN</name>
<organism evidence="1">
    <name type="scientific">Streptomyces sp. R41</name>
    <dbReference type="NCBI Taxonomy" id="3238632"/>
    <lineage>
        <taxon>Bacteria</taxon>
        <taxon>Bacillati</taxon>
        <taxon>Actinomycetota</taxon>
        <taxon>Actinomycetes</taxon>
        <taxon>Kitasatosporales</taxon>
        <taxon>Streptomycetaceae</taxon>
        <taxon>Streptomyces</taxon>
    </lineage>
</organism>
<reference evidence="1" key="1">
    <citation type="submission" date="2024-07" db="EMBL/GenBank/DDBJ databases">
        <authorList>
            <person name="Yu S.T."/>
        </authorList>
    </citation>
    <scope>NUCLEOTIDE SEQUENCE</scope>
    <source>
        <strain evidence="1">R41</strain>
    </source>
</reference>
<evidence type="ECO:0000313" key="1">
    <source>
        <dbReference type="EMBL" id="XDQ53610.1"/>
    </source>
</evidence>
<gene>
    <name evidence="1" type="ORF">AB5J53_19050</name>
</gene>
<proteinExistence type="predicted"/>
<dbReference type="EMBL" id="CP163443">
    <property type="protein sequence ID" value="XDQ53610.1"/>
    <property type="molecule type" value="Genomic_DNA"/>
</dbReference>
<dbReference type="AlphaFoldDB" id="A0AB39RCK8"/>
<protein>
    <submittedName>
        <fullName evidence="1">Uncharacterized protein</fullName>
    </submittedName>
</protein>